<feature type="region of interest" description="Disordered" evidence="1">
    <location>
        <begin position="37"/>
        <end position="165"/>
    </location>
</feature>
<feature type="domain" description="AAA+ ATPase" evidence="2">
    <location>
        <begin position="936"/>
        <end position="1067"/>
    </location>
</feature>
<dbReference type="GO" id="GO:0003677">
    <property type="term" value="F:DNA binding"/>
    <property type="evidence" value="ECO:0007669"/>
    <property type="project" value="TreeGrafter"/>
</dbReference>
<gene>
    <name evidence="3" type="primary">ATAD5_0</name>
    <name evidence="3" type="ORF">FJT64_000874</name>
</gene>
<dbReference type="PANTHER" id="PTHR23389:SF21">
    <property type="entry name" value="ATPASE FAMILY AAA DOMAIN-CONTAINING PROTEIN 5"/>
    <property type="match status" value="1"/>
</dbReference>
<evidence type="ECO:0000256" key="1">
    <source>
        <dbReference type="SAM" id="MobiDB-lite"/>
    </source>
</evidence>
<feature type="compositionally biased region" description="Polar residues" evidence="1">
    <location>
        <begin position="220"/>
        <end position="231"/>
    </location>
</feature>
<dbReference type="Proteomes" id="UP000440578">
    <property type="component" value="Unassembled WGS sequence"/>
</dbReference>
<evidence type="ECO:0000259" key="2">
    <source>
        <dbReference type="SMART" id="SM00382"/>
    </source>
</evidence>
<accession>A0A6A4VP14</accession>
<feature type="region of interest" description="Disordered" evidence="1">
    <location>
        <begin position="791"/>
        <end position="839"/>
    </location>
</feature>
<dbReference type="GO" id="GO:0005634">
    <property type="term" value="C:nucleus"/>
    <property type="evidence" value="ECO:0007669"/>
    <property type="project" value="TreeGrafter"/>
</dbReference>
<feature type="compositionally biased region" description="Basic and acidic residues" evidence="1">
    <location>
        <begin position="408"/>
        <end position="418"/>
    </location>
</feature>
<protein>
    <submittedName>
        <fullName evidence="3">ATPase family AAA domain-containing protein 5</fullName>
    </submittedName>
</protein>
<dbReference type="InterPro" id="IPR027417">
    <property type="entry name" value="P-loop_NTPase"/>
</dbReference>
<name>A0A6A4VP14_AMPAM</name>
<feature type="compositionally biased region" description="Basic and acidic residues" evidence="1">
    <location>
        <begin position="236"/>
        <end position="245"/>
    </location>
</feature>
<feature type="compositionally biased region" description="Basic residues" evidence="1">
    <location>
        <begin position="496"/>
        <end position="505"/>
    </location>
</feature>
<dbReference type="GO" id="GO:0061860">
    <property type="term" value="F:DNA clamp unloader activity"/>
    <property type="evidence" value="ECO:0007669"/>
    <property type="project" value="TreeGrafter"/>
</dbReference>
<evidence type="ECO:0000313" key="4">
    <source>
        <dbReference type="Proteomes" id="UP000440578"/>
    </source>
</evidence>
<evidence type="ECO:0000313" key="3">
    <source>
        <dbReference type="EMBL" id="KAF0293294.1"/>
    </source>
</evidence>
<feature type="compositionally biased region" description="Polar residues" evidence="1">
    <location>
        <begin position="142"/>
        <end position="154"/>
    </location>
</feature>
<feature type="compositionally biased region" description="Polar residues" evidence="1">
    <location>
        <begin position="976"/>
        <end position="992"/>
    </location>
</feature>
<dbReference type="SUPFAM" id="SSF52540">
    <property type="entry name" value="P-loop containing nucleoside triphosphate hydrolases"/>
    <property type="match status" value="1"/>
</dbReference>
<feature type="compositionally biased region" description="Polar residues" evidence="1">
    <location>
        <begin position="1"/>
        <end position="21"/>
    </location>
</feature>
<feature type="compositionally biased region" description="Basic and acidic residues" evidence="1">
    <location>
        <begin position="372"/>
        <end position="384"/>
    </location>
</feature>
<reference evidence="3 4" key="1">
    <citation type="submission" date="2019-07" db="EMBL/GenBank/DDBJ databases">
        <title>Draft genome assembly of a fouling barnacle, Amphibalanus amphitrite (Darwin, 1854): The first reference genome for Thecostraca.</title>
        <authorList>
            <person name="Kim W."/>
        </authorList>
    </citation>
    <scope>NUCLEOTIDE SEQUENCE [LARGE SCALE GENOMIC DNA]</scope>
    <source>
        <strain evidence="3">SNU_AA5</strain>
        <tissue evidence="3">Soma without cirri and trophi</tissue>
    </source>
</reference>
<dbReference type="Gene3D" id="3.40.50.300">
    <property type="entry name" value="P-loop containing nucleotide triphosphate hydrolases"/>
    <property type="match status" value="1"/>
</dbReference>
<comment type="caution">
    <text evidence="3">The sequence shown here is derived from an EMBL/GenBank/DDBJ whole genome shotgun (WGS) entry which is preliminary data.</text>
</comment>
<feature type="region of interest" description="Disordered" evidence="1">
    <location>
        <begin position="856"/>
        <end position="890"/>
    </location>
</feature>
<feature type="compositionally biased region" description="Basic and acidic residues" evidence="1">
    <location>
        <begin position="296"/>
        <end position="313"/>
    </location>
</feature>
<feature type="compositionally biased region" description="Basic and acidic residues" evidence="1">
    <location>
        <begin position="551"/>
        <end position="560"/>
    </location>
</feature>
<feature type="compositionally biased region" description="Basic residues" evidence="1">
    <location>
        <begin position="77"/>
        <end position="89"/>
    </location>
</feature>
<feature type="region of interest" description="Disordered" evidence="1">
    <location>
        <begin position="1209"/>
        <end position="1242"/>
    </location>
</feature>
<dbReference type="InterPro" id="IPR003593">
    <property type="entry name" value="AAA+_ATPase"/>
</dbReference>
<feature type="compositionally biased region" description="Low complexity" evidence="1">
    <location>
        <begin position="739"/>
        <end position="751"/>
    </location>
</feature>
<feature type="region of interest" description="Disordered" evidence="1">
    <location>
        <begin position="1"/>
        <end position="22"/>
    </location>
</feature>
<dbReference type="InterPro" id="IPR003959">
    <property type="entry name" value="ATPase_AAA_core"/>
</dbReference>
<proteinExistence type="predicted"/>
<feature type="compositionally biased region" description="Basic and acidic residues" evidence="1">
    <location>
        <begin position="122"/>
        <end position="141"/>
    </location>
</feature>
<organism evidence="3 4">
    <name type="scientific">Amphibalanus amphitrite</name>
    <name type="common">Striped barnacle</name>
    <name type="synonym">Balanus amphitrite</name>
    <dbReference type="NCBI Taxonomy" id="1232801"/>
    <lineage>
        <taxon>Eukaryota</taxon>
        <taxon>Metazoa</taxon>
        <taxon>Ecdysozoa</taxon>
        <taxon>Arthropoda</taxon>
        <taxon>Crustacea</taxon>
        <taxon>Multicrustacea</taxon>
        <taxon>Cirripedia</taxon>
        <taxon>Thoracica</taxon>
        <taxon>Thoracicalcarea</taxon>
        <taxon>Balanomorpha</taxon>
        <taxon>Balanoidea</taxon>
        <taxon>Balanidae</taxon>
        <taxon>Amphibalaninae</taxon>
        <taxon>Amphibalanus</taxon>
    </lineage>
</organism>
<dbReference type="GO" id="GO:0005524">
    <property type="term" value="F:ATP binding"/>
    <property type="evidence" value="ECO:0007669"/>
    <property type="project" value="InterPro"/>
</dbReference>
<feature type="compositionally biased region" description="Basic residues" evidence="1">
    <location>
        <begin position="397"/>
        <end position="407"/>
    </location>
</feature>
<feature type="compositionally biased region" description="Low complexity" evidence="1">
    <location>
        <begin position="440"/>
        <end position="452"/>
    </location>
</feature>
<sequence length="1432" mass="154088">MDSSDIQSPQCSSTMKPSSTKCVGGSLLQFFQKKVELPQSHTAETERSEKPETLGNSPSEGREKVNGTVSSKEQDAHKRKGHAERRRHSRNETRAQNSSSASEKTELENIKSKKSINNGANDEPRKPKPYDHEEDLKDKSASRLSSQNPFQILMQSGKKKGVWDKRTAKAKEAEAMLSDDECVELCKEEKDEKRTLPGKGEAKPENVKYFSIFSPKARKNQVQTGLDSDANSDTTNKSDKVDKTSKKSGAQNLAKEKQKSSKSSQRSSIAGKESSKRKKSSEISEDNTNKVKSKKSRDSKTSVEHSKRSSEIARKRKGIEPESVTKVTPHSTPKKSRLKVASDSDFEPEDVNSGKRKGRTPSKSQSGSSKRPRTDSAARTDAKSPTKPATLSAAQKLVKKSRKQAKRRSGDASSRRESSSSTKAGAKQTLLTTGRKPDEASSAASATASPRRQSSRAEKKQSRAAPSDSELEFTPGRKSSSRRSDADTGDTPQRTSGRKRSRTGRNRLTETSGSELEATPVKKPTKRTSTGTRRRLSSTDIEVLPSVVESDGPRRSPERRRSSRPRRPMVLSDSEVESSPVKRPARRPRAAPPSTAADGESPAPRRSSRPSRPVRRLSDSEIEVSPMKKPARGKRSAATDDPEVVLVRSRSAGQPSVGARPARGGVDAFQMLRRGGRPPKETAAEKAANEARRAFLASGVPERLQVQAEVAKRLEESLTPLFPEVSHVLQSGDDQPAAPSTSPLSLPPGLSWVTDPPQPSLLAAILTNPVGGLVPGLAALLGRKPDVAADVGAGGDASGETASIADPSTEDVTKTAEAEAADPGEPADSSSPPACLPRLSQPECAASLRQLLDALSESSTPVPSGTTSSSTSSTGAASTTPSAGPSLWTDRFRPRHHDAFAGACLPAGELHEWLAEWRAPSSGADWEDDGSEEPASDGTVLLLGPTGCGKTSAVYAAAAQLGFQVLEVSASNRRSGRHLSSQLSEATQSQRVSLLGGGGGGTTADPPSRSLLLLEDVQLVSEELDDGFLAAAASLAAAAKRPVVLTSDDPAVTRTRLLRALPHRLLTATAPAAAELRVRLVLVALSQGWLLPERAAARLAGTGDARRALLQLQWLCEGQPDGAETVDTWQALTEAQLEPMEEFVDRLPPTLKVVRLSDSESKPEEMAAGLPTVPAGRRQSGWTMPTPEVAAGYDGQTRRRWRCVDPDLFSDEDEARPPAPSPAPAPASEVTLAQSAEETPPEDRVLLAESVAALSDLYDVRSECDALVSPADRLGSGSWWRRRPQADMAESEQPRCVTEERCDQLGQQLAAEVLGAAGRRCADRLRAARDRFASSGRPEPEGLRLPLYDEDGVRQIAWEHHSRLAPAVPSLLLSRRAAAADLLPSIRRICRLECHRRATDGGRTRRFLHYFDQMGLHAVPSGLRTHVCESLM</sequence>
<feature type="region of interest" description="Disordered" evidence="1">
    <location>
        <begin position="190"/>
        <end position="685"/>
    </location>
</feature>
<feature type="compositionally biased region" description="Basic residues" evidence="1">
    <location>
        <begin position="606"/>
        <end position="615"/>
    </location>
</feature>
<feature type="region of interest" description="Disordered" evidence="1">
    <location>
        <begin position="726"/>
        <end position="755"/>
    </location>
</feature>
<dbReference type="PANTHER" id="PTHR23389">
    <property type="entry name" value="CHROMOSOME TRANSMISSION FIDELITY FACTOR 18"/>
    <property type="match status" value="1"/>
</dbReference>
<feature type="region of interest" description="Disordered" evidence="1">
    <location>
        <begin position="1157"/>
        <end position="1194"/>
    </location>
</feature>
<feature type="compositionally biased region" description="Basic and acidic residues" evidence="1">
    <location>
        <begin position="43"/>
        <end position="52"/>
    </location>
</feature>
<dbReference type="Pfam" id="PF00004">
    <property type="entry name" value="AAA"/>
    <property type="match status" value="1"/>
</dbReference>
<feature type="compositionally biased region" description="Low complexity" evidence="1">
    <location>
        <begin position="858"/>
        <end position="886"/>
    </location>
</feature>
<keyword evidence="4" id="KW-1185">Reference proteome</keyword>
<feature type="region of interest" description="Disordered" evidence="1">
    <location>
        <begin position="976"/>
        <end position="1006"/>
    </location>
</feature>
<feature type="compositionally biased region" description="Basic and acidic residues" evidence="1">
    <location>
        <begin position="190"/>
        <end position="206"/>
    </location>
</feature>
<dbReference type="GO" id="GO:0016887">
    <property type="term" value="F:ATP hydrolysis activity"/>
    <property type="evidence" value="ECO:0007669"/>
    <property type="project" value="InterPro"/>
</dbReference>
<dbReference type="SMART" id="SM00382">
    <property type="entry name" value="AAA"/>
    <property type="match status" value="1"/>
</dbReference>
<dbReference type="EMBL" id="VIIS01001753">
    <property type="protein sequence ID" value="KAF0293294.1"/>
    <property type="molecule type" value="Genomic_DNA"/>
</dbReference>
<dbReference type="OrthoDB" id="9996895at2759"/>